<dbReference type="EMBL" id="FOBL01000009">
    <property type="protein sequence ID" value="SEL74718.1"/>
    <property type="molecule type" value="Genomic_DNA"/>
</dbReference>
<gene>
    <name evidence="1" type="ORF">APU01nite_12180</name>
    <name evidence="2" type="ORF">SAMN04488100_10931</name>
</gene>
<dbReference type="Proteomes" id="UP000321425">
    <property type="component" value="Unassembled WGS sequence"/>
</dbReference>
<protein>
    <recommendedName>
        <fullName evidence="5">EF-hand domain-containing protein</fullName>
    </recommendedName>
</protein>
<evidence type="ECO:0000313" key="4">
    <source>
        <dbReference type="Proteomes" id="UP000321425"/>
    </source>
</evidence>
<organism evidence="2 3">
    <name type="scientific">Alkalibacterium putridalgicola</name>
    <dbReference type="NCBI Taxonomy" id="426703"/>
    <lineage>
        <taxon>Bacteria</taxon>
        <taxon>Bacillati</taxon>
        <taxon>Bacillota</taxon>
        <taxon>Bacilli</taxon>
        <taxon>Lactobacillales</taxon>
        <taxon>Carnobacteriaceae</taxon>
        <taxon>Alkalibacterium</taxon>
    </lineage>
</organism>
<dbReference type="EMBL" id="BJUX01000011">
    <property type="protein sequence ID" value="GEK89179.1"/>
    <property type="molecule type" value="Genomic_DNA"/>
</dbReference>
<reference evidence="1 4" key="2">
    <citation type="submission" date="2019-07" db="EMBL/GenBank/DDBJ databases">
        <title>Whole genome shotgun sequence of Alkalibacterium putridalgicola NBRC 103243.</title>
        <authorList>
            <person name="Hosoyama A."/>
            <person name="Uohara A."/>
            <person name="Ohji S."/>
            <person name="Ichikawa N."/>
        </authorList>
    </citation>
    <scope>NUCLEOTIDE SEQUENCE [LARGE SCALE GENOMIC DNA]</scope>
    <source>
        <strain evidence="1 4">NBRC 103243</strain>
    </source>
</reference>
<proteinExistence type="predicted"/>
<sequence>MAKRYVADIKPVNAEAIGTSVTGKAELIEEDDTLKIKIEAKGTPPNMMHWSHFHGFLDGKKGRVPGKEADLNGDGFIDLPEVYKVAGQTMVPFDNAPQDINVPHDNYPNSDADGNWNYEFEVPIVPLKAKFIEKFGSEDLQLDSRTIIIHGVPESLDLPDTVEGTVKEYGPHTTLPIGVGEIEKA</sequence>
<dbReference type="STRING" id="426703.SAMN04488100_10931"/>
<dbReference type="Proteomes" id="UP000198548">
    <property type="component" value="Unassembled WGS sequence"/>
</dbReference>
<evidence type="ECO:0000313" key="3">
    <source>
        <dbReference type="Proteomes" id="UP000198548"/>
    </source>
</evidence>
<evidence type="ECO:0000313" key="2">
    <source>
        <dbReference type="EMBL" id="SEL74718.1"/>
    </source>
</evidence>
<name>A0A1H7SQK3_9LACT</name>
<reference evidence="2 3" key="1">
    <citation type="submission" date="2016-10" db="EMBL/GenBank/DDBJ databases">
        <authorList>
            <person name="de Groot N.N."/>
        </authorList>
    </citation>
    <scope>NUCLEOTIDE SEQUENCE [LARGE SCALE GENOMIC DNA]</scope>
    <source>
        <strain evidence="2 3">DSM 19182</strain>
    </source>
</reference>
<dbReference type="AlphaFoldDB" id="A0A1H7SQK3"/>
<dbReference type="RefSeq" id="WP_091487529.1">
    <property type="nucleotide sequence ID" value="NZ_BJUX01000011.1"/>
</dbReference>
<evidence type="ECO:0000313" key="1">
    <source>
        <dbReference type="EMBL" id="GEK89179.1"/>
    </source>
</evidence>
<keyword evidence="4" id="KW-1185">Reference proteome</keyword>
<evidence type="ECO:0008006" key="5">
    <source>
        <dbReference type="Google" id="ProtNLM"/>
    </source>
</evidence>
<dbReference type="InterPro" id="IPR018247">
    <property type="entry name" value="EF_Hand_1_Ca_BS"/>
</dbReference>
<accession>A0A1H7SQK3</accession>
<dbReference type="PROSITE" id="PS00018">
    <property type="entry name" value="EF_HAND_1"/>
    <property type="match status" value="1"/>
</dbReference>
<dbReference type="OrthoDB" id="2164423at2"/>